<protein>
    <submittedName>
        <fullName evidence="2">Uncharacterized protein</fullName>
    </submittedName>
</protein>
<evidence type="ECO:0000256" key="1">
    <source>
        <dbReference type="SAM" id="Phobius"/>
    </source>
</evidence>
<feature type="transmembrane region" description="Helical" evidence="1">
    <location>
        <begin position="101"/>
        <end position="122"/>
    </location>
</feature>
<reference evidence="2 3" key="1">
    <citation type="submission" date="2015-01" db="EMBL/GenBank/DDBJ databases">
        <title>Evolution of Trichinella species and genotypes.</title>
        <authorList>
            <person name="Korhonen P.K."/>
            <person name="Edoardo P."/>
            <person name="Giuseppe L.R."/>
            <person name="Gasser R.B."/>
        </authorList>
    </citation>
    <scope>NUCLEOTIDE SEQUENCE [LARGE SCALE GENOMIC DNA]</scope>
    <source>
        <strain evidence="2">ISS3</strain>
    </source>
</reference>
<keyword evidence="3" id="KW-1185">Reference proteome</keyword>
<dbReference type="AlphaFoldDB" id="A0A0V1AL00"/>
<dbReference type="InParanoid" id="A0A0V1AL00"/>
<proteinExistence type="predicted"/>
<gene>
    <name evidence="2" type="ORF">T01_15240</name>
</gene>
<organism evidence="2 3">
    <name type="scientific">Trichinella spiralis</name>
    <name type="common">Trichina worm</name>
    <dbReference type="NCBI Taxonomy" id="6334"/>
    <lineage>
        <taxon>Eukaryota</taxon>
        <taxon>Metazoa</taxon>
        <taxon>Ecdysozoa</taxon>
        <taxon>Nematoda</taxon>
        <taxon>Enoplea</taxon>
        <taxon>Dorylaimia</taxon>
        <taxon>Trichinellida</taxon>
        <taxon>Trichinellidae</taxon>
        <taxon>Trichinella</taxon>
    </lineage>
</organism>
<sequence>MPRAFPQHPAPSAIRYMSYNCAFPYSTQRRVTPHTYLHLCAIRPHSTYLCDIILYTYLHNLPFHFTHLQPTLSYLPATTYLPVALHLPVRNHFNISSSTPLTCIPLTCALLLLCYVPVLYAIKSLVLSMNSGREKIQK</sequence>
<dbReference type="EMBL" id="JYDH01001162">
    <property type="protein sequence ID" value="KRY25129.1"/>
    <property type="molecule type" value="Genomic_DNA"/>
</dbReference>
<comment type="caution">
    <text evidence="2">The sequence shown here is derived from an EMBL/GenBank/DDBJ whole genome shotgun (WGS) entry which is preliminary data.</text>
</comment>
<keyword evidence="1" id="KW-1133">Transmembrane helix</keyword>
<keyword evidence="1" id="KW-0812">Transmembrane</keyword>
<name>A0A0V1AL00_TRISP</name>
<evidence type="ECO:0000313" key="3">
    <source>
        <dbReference type="Proteomes" id="UP000054776"/>
    </source>
</evidence>
<evidence type="ECO:0000313" key="2">
    <source>
        <dbReference type="EMBL" id="KRY25129.1"/>
    </source>
</evidence>
<accession>A0A0V1AL00</accession>
<keyword evidence="1" id="KW-0472">Membrane</keyword>
<dbReference type="Proteomes" id="UP000054776">
    <property type="component" value="Unassembled WGS sequence"/>
</dbReference>